<feature type="compositionally biased region" description="Polar residues" evidence="1">
    <location>
        <begin position="96"/>
        <end position="106"/>
    </location>
</feature>
<name>A0A318ZHF3_ASPNB</name>
<evidence type="ECO:0000313" key="3">
    <source>
        <dbReference type="EMBL" id="PYH39668.1"/>
    </source>
</evidence>
<keyword evidence="2" id="KW-0812">Transmembrane</keyword>
<dbReference type="Proteomes" id="UP000247647">
    <property type="component" value="Unassembled WGS sequence"/>
</dbReference>
<proteinExistence type="predicted"/>
<dbReference type="OrthoDB" id="4509464at2759"/>
<reference evidence="3" key="1">
    <citation type="submission" date="2016-12" db="EMBL/GenBank/DDBJ databases">
        <title>The genomes of Aspergillus section Nigri reveals drivers in fungal speciation.</title>
        <authorList>
            <consortium name="DOE Joint Genome Institute"/>
            <person name="Vesth T.C."/>
            <person name="Nybo J."/>
            <person name="Theobald S."/>
            <person name="Brandl J."/>
            <person name="Frisvad J.C."/>
            <person name="Nielsen K.F."/>
            <person name="Lyhne E.K."/>
            <person name="Kogle M.E."/>
            <person name="Kuo A."/>
            <person name="Riley R."/>
            <person name="Clum A."/>
            <person name="Nolan M."/>
            <person name="Lipzen A."/>
            <person name="Salamov A."/>
            <person name="Henrissat B."/>
            <person name="Wiebenga A."/>
            <person name="De Vries R.P."/>
            <person name="Grigoriev I.V."/>
            <person name="Mortensen U.H."/>
            <person name="Andersen M.R."/>
            <person name="Baker S.E."/>
        </authorList>
    </citation>
    <scope>NUCLEOTIDE SEQUENCE [LARGE SCALE GENOMIC DNA]</scope>
    <source>
        <strain evidence="3">CBS 115656</strain>
    </source>
</reference>
<dbReference type="AlphaFoldDB" id="A0A318ZHF3"/>
<feature type="compositionally biased region" description="Basic residues" evidence="1">
    <location>
        <begin position="140"/>
        <end position="149"/>
    </location>
</feature>
<feature type="transmembrane region" description="Helical" evidence="2">
    <location>
        <begin position="65"/>
        <end position="88"/>
    </location>
</feature>
<keyword evidence="4" id="KW-1185">Reference proteome</keyword>
<gene>
    <name evidence="3" type="ORF">BO87DRAFT_371837</name>
</gene>
<dbReference type="EMBL" id="KZ821445">
    <property type="protein sequence ID" value="PYH39668.1"/>
    <property type="molecule type" value="Genomic_DNA"/>
</dbReference>
<feature type="compositionally biased region" description="Basic and acidic residues" evidence="1">
    <location>
        <begin position="129"/>
        <end position="139"/>
    </location>
</feature>
<organism evidence="3 4">
    <name type="scientific">Aspergillus neoniger (strain CBS 115656)</name>
    <dbReference type="NCBI Taxonomy" id="1448310"/>
    <lineage>
        <taxon>Eukaryota</taxon>
        <taxon>Fungi</taxon>
        <taxon>Dikarya</taxon>
        <taxon>Ascomycota</taxon>
        <taxon>Pezizomycotina</taxon>
        <taxon>Eurotiomycetes</taxon>
        <taxon>Eurotiomycetidae</taxon>
        <taxon>Eurotiales</taxon>
        <taxon>Aspergillaceae</taxon>
        <taxon>Aspergillus</taxon>
        <taxon>Aspergillus subgen. Circumdati</taxon>
    </lineage>
</organism>
<accession>A0A318ZHF3</accession>
<evidence type="ECO:0000256" key="1">
    <source>
        <dbReference type="SAM" id="MobiDB-lite"/>
    </source>
</evidence>
<dbReference type="RefSeq" id="XP_025485146.1">
    <property type="nucleotide sequence ID" value="XM_025622136.1"/>
</dbReference>
<keyword evidence="2" id="KW-0472">Membrane</keyword>
<evidence type="ECO:0000256" key="2">
    <source>
        <dbReference type="SAM" id="Phobius"/>
    </source>
</evidence>
<sequence length="216" mass="23384">MTPIPIPRIPLPPPNLNLHISIPFTQSSQPSSLSLRSLIPSALLKRSSAAFIPGTYNSNGLSPGAVAGVIIGSVLGFIFLLYLIFLALGAGRRFSSEPSTATSATMSEVVVEEEGSSISRRPPRRRRREVVEEVIESRGSRRSRRSRASRGRDSRIVVEESVTSSGPSNVVEVEEEHSSVEGSGGHGRRRRSRPGHYRAVDPLAYGGLTEDESLRS</sequence>
<dbReference type="GeneID" id="37124592"/>
<keyword evidence="2" id="KW-1133">Transmembrane helix</keyword>
<protein>
    <submittedName>
        <fullName evidence="3">Uncharacterized protein</fullName>
    </submittedName>
</protein>
<feature type="region of interest" description="Disordered" evidence="1">
    <location>
        <begin position="96"/>
        <end position="216"/>
    </location>
</feature>
<feature type="compositionally biased region" description="Basic residues" evidence="1">
    <location>
        <begin position="186"/>
        <end position="196"/>
    </location>
</feature>
<evidence type="ECO:0000313" key="4">
    <source>
        <dbReference type="Proteomes" id="UP000247647"/>
    </source>
</evidence>